<dbReference type="PANTHER" id="PTHR35204:SF1">
    <property type="entry name" value="ENTEROTOXIN"/>
    <property type="match status" value="1"/>
</dbReference>
<dbReference type="EMBL" id="MU001675">
    <property type="protein sequence ID" value="KAF2459620.1"/>
    <property type="molecule type" value="Genomic_DNA"/>
</dbReference>
<organism evidence="3 4">
    <name type="scientific">Lineolata rhizophorae</name>
    <dbReference type="NCBI Taxonomy" id="578093"/>
    <lineage>
        <taxon>Eukaryota</taxon>
        <taxon>Fungi</taxon>
        <taxon>Dikarya</taxon>
        <taxon>Ascomycota</taxon>
        <taxon>Pezizomycotina</taxon>
        <taxon>Dothideomycetes</taxon>
        <taxon>Dothideomycetes incertae sedis</taxon>
        <taxon>Lineolatales</taxon>
        <taxon>Lineolataceae</taxon>
        <taxon>Lineolata</taxon>
    </lineage>
</organism>
<evidence type="ECO:0000313" key="3">
    <source>
        <dbReference type="EMBL" id="KAF2459620.1"/>
    </source>
</evidence>
<protein>
    <submittedName>
        <fullName evidence="3">Uncharacterized protein</fullName>
    </submittedName>
</protein>
<gene>
    <name evidence="3" type="ORF">BDY21DRAFT_338747</name>
</gene>
<dbReference type="InterPro" id="IPR038921">
    <property type="entry name" value="YOR389W-like"/>
</dbReference>
<evidence type="ECO:0000313" key="4">
    <source>
        <dbReference type="Proteomes" id="UP000799766"/>
    </source>
</evidence>
<dbReference type="PANTHER" id="PTHR35204">
    <property type="entry name" value="YALI0A21131P"/>
    <property type="match status" value="1"/>
</dbReference>
<accession>A0A6A6P6K1</accession>
<evidence type="ECO:0000256" key="1">
    <source>
        <dbReference type="SAM" id="MobiDB-lite"/>
    </source>
</evidence>
<feature type="chain" id="PRO_5025599962" evidence="2">
    <location>
        <begin position="27"/>
        <end position="552"/>
    </location>
</feature>
<evidence type="ECO:0000256" key="2">
    <source>
        <dbReference type="SAM" id="SignalP"/>
    </source>
</evidence>
<keyword evidence="2" id="KW-0732">Signal</keyword>
<sequence>MAIAALKAWFSIALLLSATLTSQAAALEPSGTISKQAPHQTVHNAAHIFNALHSSMRQWGSSINHNGQSFFLASVPAHTQFYHGTSIDWPVTGMEWLAFEPEHALLFARRFPPNDTSYATDSILRKQGPQKQQREGQDQRTLPTHPAKARLLAQEQFLNDGRKKPPHHVPSEPGFLHVYRTRHPLRLLYLDGLSAGKTTNGTLDSQDLILLQTALPHSPFWDFERAHQLCDLARTSWDGRVDGFLRMEAGFEVILCEFEKHLDTVRIGRAGGGKEPGFWAAAGDMFSYWRAVTDRYWGIGGERVKLGYERFVSVYADEDVDLWDGGKAKMPRLGNVSREVREKLKAEVDAMVMGEPNPWVGLEKGEGVNWQEVVDLIVRRYADRLKFMVGEDVVSQPKDLHAELDRAVRPFLDYDARDMEAEEWRCTTHFLPWDADEDTLAARAVMDVSKRICGTLLVAHNLTLSAADDSNSMAQGKATMSAKNLKALIEYLDWTVWKECGGCGYDEVCFVPIWPYGTKEDHENPGCANASELVSKTGYWGRIWPPRNETEG</sequence>
<keyword evidence="4" id="KW-1185">Reference proteome</keyword>
<reference evidence="3" key="1">
    <citation type="journal article" date="2020" name="Stud. Mycol.">
        <title>101 Dothideomycetes genomes: a test case for predicting lifestyles and emergence of pathogens.</title>
        <authorList>
            <person name="Haridas S."/>
            <person name="Albert R."/>
            <person name="Binder M."/>
            <person name="Bloem J."/>
            <person name="Labutti K."/>
            <person name="Salamov A."/>
            <person name="Andreopoulos B."/>
            <person name="Baker S."/>
            <person name="Barry K."/>
            <person name="Bills G."/>
            <person name="Bluhm B."/>
            <person name="Cannon C."/>
            <person name="Castanera R."/>
            <person name="Culley D."/>
            <person name="Daum C."/>
            <person name="Ezra D."/>
            <person name="Gonzalez J."/>
            <person name="Henrissat B."/>
            <person name="Kuo A."/>
            <person name="Liang C."/>
            <person name="Lipzen A."/>
            <person name="Lutzoni F."/>
            <person name="Magnuson J."/>
            <person name="Mondo S."/>
            <person name="Nolan M."/>
            <person name="Ohm R."/>
            <person name="Pangilinan J."/>
            <person name="Park H.-J."/>
            <person name="Ramirez L."/>
            <person name="Alfaro M."/>
            <person name="Sun H."/>
            <person name="Tritt A."/>
            <person name="Yoshinaga Y."/>
            <person name="Zwiers L.-H."/>
            <person name="Turgeon B."/>
            <person name="Goodwin S."/>
            <person name="Spatafora J."/>
            <person name="Crous P."/>
            <person name="Grigoriev I."/>
        </authorList>
    </citation>
    <scope>NUCLEOTIDE SEQUENCE</scope>
    <source>
        <strain evidence="3">ATCC 16933</strain>
    </source>
</reference>
<proteinExistence type="predicted"/>
<dbReference type="OrthoDB" id="10261782at2759"/>
<dbReference type="Proteomes" id="UP000799766">
    <property type="component" value="Unassembled WGS sequence"/>
</dbReference>
<feature type="region of interest" description="Disordered" evidence="1">
    <location>
        <begin position="125"/>
        <end position="146"/>
    </location>
</feature>
<dbReference type="AlphaFoldDB" id="A0A6A6P6K1"/>
<feature type="signal peptide" evidence="2">
    <location>
        <begin position="1"/>
        <end position="26"/>
    </location>
</feature>
<name>A0A6A6P6K1_9PEZI</name>